<keyword evidence="3" id="KW-0547">Nucleotide-binding</keyword>
<dbReference type="InterPro" id="IPR007696">
    <property type="entry name" value="DNA_mismatch_repair_MutS_core"/>
</dbReference>
<comment type="subcellular location">
    <subcellularLocation>
        <location evidence="1">Nucleus</location>
    </subcellularLocation>
</comment>
<feature type="coiled-coil region" evidence="9">
    <location>
        <begin position="412"/>
        <end position="439"/>
    </location>
</feature>
<dbReference type="GO" id="GO:0032301">
    <property type="term" value="C:MutSalpha complex"/>
    <property type="evidence" value="ECO:0007669"/>
    <property type="project" value="TreeGrafter"/>
</dbReference>
<dbReference type="InterPro" id="IPR000432">
    <property type="entry name" value="DNA_mismatch_repair_MutS_C"/>
</dbReference>
<keyword evidence="8" id="KW-0539">Nucleus</keyword>
<evidence type="ECO:0000256" key="8">
    <source>
        <dbReference type="ARBA" id="ARBA00023242"/>
    </source>
</evidence>
<keyword evidence="7" id="KW-0234">DNA repair</keyword>
<evidence type="ECO:0000256" key="3">
    <source>
        <dbReference type="ARBA" id="ARBA00022741"/>
    </source>
</evidence>
<organism evidence="11">
    <name type="scientific">Eutreptiella gymnastica</name>
    <dbReference type="NCBI Taxonomy" id="73025"/>
    <lineage>
        <taxon>Eukaryota</taxon>
        <taxon>Discoba</taxon>
        <taxon>Euglenozoa</taxon>
        <taxon>Euglenida</taxon>
        <taxon>Spirocuta</taxon>
        <taxon>Euglenophyceae</taxon>
        <taxon>Eutreptiales</taxon>
        <taxon>Eutreptiaceae</taxon>
        <taxon>Eutreptiella</taxon>
    </lineage>
</organism>
<dbReference type="InterPro" id="IPR007861">
    <property type="entry name" value="DNA_mismatch_repair_MutS_clamp"/>
</dbReference>
<dbReference type="SMART" id="SM00533">
    <property type="entry name" value="MUTSd"/>
    <property type="match status" value="1"/>
</dbReference>
<comment type="similarity">
    <text evidence="2">Belongs to the DNA mismatch repair MutS family.</text>
</comment>
<dbReference type="InterPro" id="IPR045076">
    <property type="entry name" value="MutS"/>
</dbReference>
<dbReference type="Pfam" id="PF05188">
    <property type="entry name" value="MutS_II"/>
    <property type="match status" value="1"/>
</dbReference>
<dbReference type="SUPFAM" id="SSF48334">
    <property type="entry name" value="DNA repair protein MutS, domain III"/>
    <property type="match status" value="1"/>
</dbReference>
<dbReference type="Gene3D" id="1.10.1420.10">
    <property type="match status" value="2"/>
</dbReference>
<dbReference type="InterPro" id="IPR027417">
    <property type="entry name" value="P-loop_NTPase"/>
</dbReference>
<sequence length="783" mass="88126">MTDGLKDAPVVMALSFNQEGGRIKFGCAYCNTTLRVLGVSEFTDGDQFLNLETFIIQIGAKECLVPAVARQPTAEEQQIFDILQRTNVVRTEIKKGDYSSKDIQQDLSQLLADTTTVMAELELKMAMPSMAALVRFLDLLSDETNNEQFKLRREDLRRFMKLDTAAVSALNLFPTDQHSSNRSNTSLYGLMNRCQTAMAQRTLRQWIAQPLIDVQEISKRQDLVEIFTDDVLFCTSLRDDILRKVPDLDTILKKMQRKRSKLGDAVDLGRFLGYIPQLVDALRQYQGRHQALLQSELVEPLEEISSYFEDLQTLIENTLEQSGNEVLIQPSFDDDLEQLAEQKRKLEYDVNKAYKQMLSDLDISDKFCKVDKNSQNGFYWKINRTKGNELTNLTKKSYEVILTNKSGTNFTNKNLKRLNQDYSELLKAYMQRQSDLEQKFLETVASYAPVLEDIKYYLTNLDLYICFASVAMDAPTPYVRPTVLAMDADQRQCCLKGARHPMLEVQEGCTFIPNDYAMDRTGNMLLITGPNMGGKSTYIRTAGVIQLMAQIGMPVPCTAATLSVCDALLARVGATDYQIRGVSTFMAEMLETSAILSNATEHSFIIVDELGRGTSTYDGFGLAYAICESIACEIGAFCLFATHFHELTHMASVHGNVRNLHVTADTSNDSITMLYQLQPGPCEKSFGIHVAELAKFPPRIVKTAKRKAAELENFTEAEKESKRVQPNVSAAQSKALLDALLREFSTADLKPETIQSLFCKVESQVNEDEHIRSLVLQSLECEV</sequence>
<dbReference type="InterPro" id="IPR007860">
    <property type="entry name" value="DNA_mmatch_repair_MutS_con_dom"/>
</dbReference>
<dbReference type="PROSITE" id="PS00486">
    <property type="entry name" value="DNA_MISMATCH_REPAIR_2"/>
    <property type="match status" value="1"/>
</dbReference>
<keyword evidence="4" id="KW-0227">DNA damage</keyword>
<protein>
    <recommendedName>
        <fullName evidence="10">DNA mismatch repair proteins mutS family domain-containing protein</fullName>
    </recommendedName>
</protein>
<dbReference type="GO" id="GO:0006312">
    <property type="term" value="P:mitotic recombination"/>
    <property type="evidence" value="ECO:0007669"/>
    <property type="project" value="TreeGrafter"/>
</dbReference>
<keyword evidence="9" id="KW-0175">Coiled coil</keyword>
<dbReference type="PIRSF" id="PIRSF005813">
    <property type="entry name" value="MSH2"/>
    <property type="match status" value="1"/>
</dbReference>
<dbReference type="GO" id="GO:0140664">
    <property type="term" value="F:ATP-dependent DNA damage sensor activity"/>
    <property type="evidence" value="ECO:0007669"/>
    <property type="project" value="InterPro"/>
</dbReference>
<proteinExistence type="inferred from homology"/>
<accession>A0A7S1I565</accession>
<feature type="domain" description="DNA mismatch repair proteins mutS family" evidence="10">
    <location>
        <begin position="603"/>
        <end position="619"/>
    </location>
</feature>
<dbReference type="Pfam" id="PF00488">
    <property type="entry name" value="MutS_V"/>
    <property type="match status" value="1"/>
</dbReference>
<reference evidence="11" key="1">
    <citation type="submission" date="2021-01" db="EMBL/GenBank/DDBJ databases">
        <authorList>
            <person name="Corre E."/>
            <person name="Pelletier E."/>
            <person name="Niang G."/>
            <person name="Scheremetjew M."/>
            <person name="Finn R."/>
            <person name="Kale V."/>
            <person name="Holt S."/>
            <person name="Cochrane G."/>
            <person name="Meng A."/>
            <person name="Brown T."/>
            <person name="Cohen L."/>
        </authorList>
    </citation>
    <scope>NUCLEOTIDE SEQUENCE</scope>
    <source>
        <strain evidence="11">NIES-381</strain>
    </source>
</reference>
<keyword evidence="5" id="KW-0067">ATP-binding</keyword>
<dbReference type="PANTHER" id="PTHR11361">
    <property type="entry name" value="DNA MISMATCH REPAIR PROTEIN MUTS FAMILY MEMBER"/>
    <property type="match status" value="1"/>
</dbReference>
<dbReference type="FunFam" id="3.40.50.300:FF:005021">
    <property type="entry name" value="Predicted protein"/>
    <property type="match status" value="1"/>
</dbReference>
<keyword evidence="6" id="KW-0238">DNA-binding</keyword>
<evidence type="ECO:0000256" key="6">
    <source>
        <dbReference type="ARBA" id="ARBA00023125"/>
    </source>
</evidence>
<evidence type="ECO:0000256" key="4">
    <source>
        <dbReference type="ARBA" id="ARBA00022763"/>
    </source>
</evidence>
<dbReference type="Pfam" id="PF05190">
    <property type="entry name" value="MutS_IV"/>
    <property type="match status" value="1"/>
</dbReference>
<evidence type="ECO:0000256" key="9">
    <source>
        <dbReference type="SAM" id="Coils"/>
    </source>
</evidence>
<evidence type="ECO:0000259" key="10">
    <source>
        <dbReference type="PROSITE" id="PS00486"/>
    </source>
</evidence>
<dbReference type="PANTHER" id="PTHR11361:SF35">
    <property type="entry name" value="DNA MISMATCH REPAIR PROTEIN MSH2"/>
    <property type="match status" value="1"/>
</dbReference>
<dbReference type="Pfam" id="PF05192">
    <property type="entry name" value="MutS_III"/>
    <property type="match status" value="1"/>
</dbReference>
<evidence type="ECO:0000256" key="2">
    <source>
        <dbReference type="ARBA" id="ARBA00006271"/>
    </source>
</evidence>
<evidence type="ECO:0000313" key="11">
    <source>
        <dbReference type="EMBL" id="CAD9001216.1"/>
    </source>
</evidence>
<evidence type="ECO:0000256" key="5">
    <source>
        <dbReference type="ARBA" id="ARBA00022840"/>
    </source>
</evidence>
<evidence type="ECO:0000256" key="1">
    <source>
        <dbReference type="ARBA" id="ARBA00004123"/>
    </source>
</evidence>
<dbReference type="InterPro" id="IPR036187">
    <property type="entry name" value="DNA_mismatch_repair_MutS_sf"/>
</dbReference>
<name>A0A7S1I565_9EUGL</name>
<dbReference type="GO" id="GO:0005524">
    <property type="term" value="F:ATP binding"/>
    <property type="evidence" value="ECO:0007669"/>
    <property type="project" value="UniProtKB-KW"/>
</dbReference>
<dbReference type="Gene3D" id="3.40.50.300">
    <property type="entry name" value="P-loop containing nucleotide triphosphate hydrolases"/>
    <property type="match status" value="1"/>
</dbReference>
<gene>
    <name evidence="11" type="ORF">EGYM00392_LOCUS12291</name>
</gene>
<dbReference type="SMART" id="SM00534">
    <property type="entry name" value="MUTSac"/>
    <property type="match status" value="1"/>
</dbReference>
<evidence type="ECO:0000256" key="7">
    <source>
        <dbReference type="ARBA" id="ARBA00023204"/>
    </source>
</evidence>
<dbReference type="InterPro" id="IPR011184">
    <property type="entry name" value="DNA_mismatch_repair_Msh2"/>
</dbReference>
<dbReference type="AlphaFoldDB" id="A0A7S1I565"/>
<dbReference type="FunFam" id="3.30.420.110:FF:000002">
    <property type="entry name" value="DNA mismatch repair protein"/>
    <property type="match status" value="1"/>
</dbReference>
<dbReference type="SUPFAM" id="SSF52540">
    <property type="entry name" value="P-loop containing nucleoside triphosphate hydrolases"/>
    <property type="match status" value="1"/>
</dbReference>
<dbReference type="Gene3D" id="3.30.420.110">
    <property type="entry name" value="MutS, connector domain"/>
    <property type="match status" value="1"/>
</dbReference>
<dbReference type="GO" id="GO:0030983">
    <property type="term" value="F:mismatched DNA binding"/>
    <property type="evidence" value="ECO:0007669"/>
    <property type="project" value="InterPro"/>
</dbReference>
<dbReference type="InterPro" id="IPR036678">
    <property type="entry name" value="MutS_con_dom_sf"/>
</dbReference>
<dbReference type="GO" id="GO:0006298">
    <property type="term" value="P:mismatch repair"/>
    <property type="evidence" value="ECO:0007669"/>
    <property type="project" value="InterPro"/>
</dbReference>
<dbReference type="EMBL" id="HBGA01034053">
    <property type="protein sequence ID" value="CAD9001216.1"/>
    <property type="molecule type" value="Transcribed_RNA"/>
</dbReference>